<dbReference type="KEGG" id="bcv:Bcav_0670"/>
<protein>
    <recommendedName>
        <fullName evidence="4">DUF4126 domain-containing protein</fullName>
    </recommendedName>
</protein>
<sequence>MSVLLRSVVLGLAAGGRSTLAVAAPVLVAAGRRQGAGPAAARFAAGAAVAAELFGDKLPTAPSRLESPAFLGRLVAGAVGGLAVSRLAGRSWGASLLPAAGGAAAAWAGSVAGASWRAAAGRSDVSFLRDDARAAVIEDAAALLLARASVAGL</sequence>
<feature type="chain" id="PRO_5002949205" description="DUF4126 domain-containing protein" evidence="1">
    <location>
        <begin position="24"/>
        <end position="153"/>
    </location>
</feature>
<accession>C5BY38</accession>
<evidence type="ECO:0008006" key="4">
    <source>
        <dbReference type="Google" id="ProtNLM"/>
    </source>
</evidence>
<dbReference type="eggNOG" id="ENOG5033KIZ">
    <property type="taxonomic scope" value="Bacteria"/>
</dbReference>
<reference evidence="2 3" key="1">
    <citation type="journal article" date="2009" name="Stand. Genomic Sci.">
        <title>Complete genome sequence of Beutenbergia cavernae type strain (HKI 0122).</title>
        <authorList>
            <person name="Land M."/>
            <person name="Pukall R."/>
            <person name="Abt B."/>
            <person name="Goker M."/>
            <person name="Rohde M."/>
            <person name="Glavina Del Rio T."/>
            <person name="Tice H."/>
            <person name="Copeland A."/>
            <person name="Cheng J.F."/>
            <person name="Lucas S."/>
            <person name="Chen F."/>
            <person name="Nolan M."/>
            <person name="Bruce D."/>
            <person name="Goodwin L."/>
            <person name="Pitluck S."/>
            <person name="Ivanova N."/>
            <person name="Mavromatis K."/>
            <person name="Ovchinnikova G."/>
            <person name="Pati A."/>
            <person name="Chen A."/>
            <person name="Palaniappan K."/>
            <person name="Hauser L."/>
            <person name="Chang Y.J."/>
            <person name="Jefferies C.C."/>
            <person name="Saunders E."/>
            <person name="Brettin T."/>
            <person name="Detter J.C."/>
            <person name="Han C."/>
            <person name="Chain P."/>
            <person name="Bristow J."/>
            <person name="Eisen J.A."/>
            <person name="Markowitz V."/>
            <person name="Hugenholtz P."/>
            <person name="Kyrpides N.C."/>
            <person name="Klenk H.P."/>
            <person name="Lapidus A."/>
        </authorList>
    </citation>
    <scope>NUCLEOTIDE SEQUENCE [LARGE SCALE GENOMIC DNA]</scope>
    <source>
        <strain evidence="3">ATCC BAA-8 / DSM 12333 / NBRC 16432</strain>
    </source>
</reference>
<evidence type="ECO:0000313" key="3">
    <source>
        <dbReference type="Proteomes" id="UP000007962"/>
    </source>
</evidence>
<name>C5BY38_BEUC1</name>
<evidence type="ECO:0000256" key="1">
    <source>
        <dbReference type="SAM" id="SignalP"/>
    </source>
</evidence>
<evidence type="ECO:0000313" key="2">
    <source>
        <dbReference type="EMBL" id="ACQ78932.1"/>
    </source>
</evidence>
<keyword evidence="3" id="KW-1185">Reference proteome</keyword>
<dbReference type="EMBL" id="CP001618">
    <property type="protein sequence ID" value="ACQ78932.1"/>
    <property type="molecule type" value="Genomic_DNA"/>
</dbReference>
<dbReference type="HOGENOM" id="CLU_1709671_0_0_11"/>
<proteinExistence type="predicted"/>
<dbReference type="RefSeq" id="WP_012725712.1">
    <property type="nucleotide sequence ID" value="NC_012669.1"/>
</dbReference>
<dbReference type="STRING" id="471853.Bcav_0670"/>
<keyword evidence="1" id="KW-0732">Signal</keyword>
<dbReference type="Proteomes" id="UP000007962">
    <property type="component" value="Chromosome"/>
</dbReference>
<feature type="signal peptide" evidence="1">
    <location>
        <begin position="1"/>
        <end position="23"/>
    </location>
</feature>
<organism evidence="2 3">
    <name type="scientific">Beutenbergia cavernae (strain ATCC BAA-8 / DSM 12333 / CCUG 43141 / JCM 11478 / NBRC 16432 / NCIMB 13614 / HKI 0122)</name>
    <dbReference type="NCBI Taxonomy" id="471853"/>
    <lineage>
        <taxon>Bacteria</taxon>
        <taxon>Bacillati</taxon>
        <taxon>Actinomycetota</taxon>
        <taxon>Actinomycetes</taxon>
        <taxon>Micrococcales</taxon>
        <taxon>Beutenbergiaceae</taxon>
        <taxon>Beutenbergia</taxon>
    </lineage>
</organism>
<gene>
    <name evidence="2" type="ordered locus">Bcav_0670</name>
</gene>
<dbReference type="AlphaFoldDB" id="C5BY38"/>